<dbReference type="PROSITE" id="PS50297">
    <property type="entry name" value="ANK_REP_REGION"/>
    <property type="match status" value="2"/>
</dbReference>
<protein>
    <recommendedName>
        <fullName evidence="4">Ankyrin</fullName>
    </recommendedName>
</protein>
<evidence type="ECO:0008006" key="4">
    <source>
        <dbReference type="Google" id="ProtNLM"/>
    </source>
</evidence>
<feature type="repeat" description="ANK" evidence="1">
    <location>
        <begin position="94"/>
        <end position="126"/>
    </location>
</feature>
<dbReference type="EMBL" id="JAUBYV010000001">
    <property type="protein sequence ID" value="KAK2629873.1"/>
    <property type="molecule type" value="Genomic_DNA"/>
</dbReference>
<feature type="repeat" description="ANK" evidence="1">
    <location>
        <begin position="167"/>
        <end position="199"/>
    </location>
</feature>
<dbReference type="InterPro" id="IPR036770">
    <property type="entry name" value="Ankyrin_rpt-contain_sf"/>
</dbReference>
<comment type="caution">
    <text evidence="2">The sequence shown here is derived from an EMBL/GenBank/DDBJ whole genome shotgun (WGS) entry which is preliminary data.</text>
</comment>
<accession>A0AAD9T4I4</accession>
<proteinExistence type="predicted"/>
<dbReference type="Proteomes" id="UP001285354">
    <property type="component" value="Unassembled WGS sequence"/>
</dbReference>
<dbReference type="Pfam" id="PF12796">
    <property type="entry name" value="Ank_2"/>
    <property type="match status" value="1"/>
</dbReference>
<dbReference type="PROSITE" id="PS50088">
    <property type="entry name" value="ANK_REPEAT"/>
    <property type="match status" value="2"/>
</dbReference>
<keyword evidence="3" id="KW-1185">Reference proteome</keyword>
<dbReference type="PANTHER" id="PTHR24133:SF40">
    <property type="entry name" value="ANKYRIN REPEAT DOMAIN 44"/>
    <property type="match status" value="1"/>
</dbReference>
<dbReference type="SUPFAM" id="SSF48403">
    <property type="entry name" value="Ankyrin repeat"/>
    <property type="match status" value="1"/>
</dbReference>
<reference evidence="2" key="1">
    <citation type="submission" date="2023-06" db="EMBL/GenBank/DDBJ databases">
        <title>Draft genome of Marssonina rosae.</title>
        <authorList>
            <person name="Cheng Q."/>
        </authorList>
    </citation>
    <scope>NUCLEOTIDE SEQUENCE</scope>
    <source>
        <strain evidence="2">R4</strain>
    </source>
</reference>
<dbReference type="AlphaFoldDB" id="A0AAD9T4I4"/>
<dbReference type="SMART" id="SM00248">
    <property type="entry name" value="ANK"/>
    <property type="match status" value="4"/>
</dbReference>
<keyword evidence="1" id="KW-0040">ANK repeat</keyword>
<organism evidence="2 3">
    <name type="scientific">Diplocarpon rosae</name>
    <dbReference type="NCBI Taxonomy" id="946125"/>
    <lineage>
        <taxon>Eukaryota</taxon>
        <taxon>Fungi</taxon>
        <taxon>Dikarya</taxon>
        <taxon>Ascomycota</taxon>
        <taxon>Pezizomycotina</taxon>
        <taxon>Leotiomycetes</taxon>
        <taxon>Helotiales</taxon>
        <taxon>Drepanopezizaceae</taxon>
        <taxon>Diplocarpon</taxon>
    </lineage>
</organism>
<name>A0AAD9T4I4_9HELO</name>
<sequence length="321" mass="35419">MSLSALPNEVLLHISANITEQAVLKNFIYSNKRIYELGIDSLYQIDIQSGRNLAVLQASQRGQDTIMRRLLRLGADISIKILRKREVGAWREEKFTTALHEAAKNGHLTTLKLLLESGANTLTADPFGKLPIFHAIAFSHVEAALMLLEVQPRPAGSATVCEEPCATFMSALHLASLFGAVEVVQYLLQRGEAVDVLDTHEVISSTSRRGVVRGDPRPARARKTSLAYALGSLPWAVVPDLEELGIVVPTQGAERSRRREVVRLLLEAGADVRHRVAEERSGKFTLRLLGQTHPDPGVRKLFEDTVDDSQAVSKKGARRNR</sequence>
<evidence type="ECO:0000313" key="3">
    <source>
        <dbReference type="Proteomes" id="UP001285354"/>
    </source>
</evidence>
<dbReference type="Gene3D" id="1.25.40.20">
    <property type="entry name" value="Ankyrin repeat-containing domain"/>
    <property type="match status" value="2"/>
</dbReference>
<dbReference type="PANTHER" id="PTHR24133">
    <property type="entry name" value="ANKYRIN DOMAIN-CONTAINING"/>
    <property type="match status" value="1"/>
</dbReference>
<dbReference type="PRINTS" id="PR01415">
    <property type="entry name" value="ANKYRIN"/>
</dbReference>
<evidence type="ECO:0000256" key="1">
    <source>
        <dbReference type="PROSITE-ProRule" id="PRU00023"/>
    </source>
</evidence>
<dbReference type="InterPro" id="IPR002110">
    <property type="entry name" value="Ankyrin_rpt"/>
</dbReference>
<dbReference type="InterPro" id="IPR052391">
    <property type="entry name" value="E3_Ligase-Neurotoxin"/>
</dbReference>
<evidence type="ECO:0000313" key="2">
    <source>
        <dbReference type="EMBL" id="KAK2629873.1"/>
    </source>
</evidence>
<gene>
    <name evidence="2" type="ORF">QTJ16_000693</name>
</gene>